<evidence type="ECO:0000313" key="9">
    <source>
        <dbReference type="Proteomes" id="UP000076744"/>
    </source>
</evidence>
<protein>
    <recommendedName>
        <fullName evidence="5">Phospholipase</fullName>
        <ecNumber evidence="5">3.1.4.4</ecNumber>
    </recommendedName>
</protein>
<evidence type="ECO:0000313" key="8">
    <source>
        <dbReference type="EMBL" id="OAA61436.1"/>
    </source>
</evidence>
<dbReference type="InterPro" id="IPR016555">
    <property type="entry name" value="PLipase_D_euk"/>
</dbReference>
<feature type="domain" description="PLD phosphodiesterase" evidence="7">
    <location>
        <begin position="614"/>
        <end position="641"/>
    </location>
</feature>
<dbReference type="GeneID" id="30021807"/>
<dbReference type="GO" id="GO:0006654">
    <property type="term" value="P:phosphatidic acid biosynthetic process"/>
    <property type="evidence" value="ECO:0007669"/>
    <property type="project" value="InterPro"/>
</dbReference>
<dbReference type="GO" id="GO:0009395">
    <property type="term" value="P:phospholipid catabolic process"/>
    <property type="evidence" value="ECO:0007669"/>
    <property type="project" value="TreeGrafter"/>
</dbReference>
<comment type="similarity">
    <text evidence="5">Belongs to the phospholipase D family.</text>
</comment>
<feature type="domain" description="PLD phosphodiesterase" evidence="7">
    <location>
        <begin position="208"/>
        <end position="235"/>
    </location>
</feature>
<dbReference type="AlphaFoldDB" id="A0A167UC28"/>
<dbReference type="SMART" id="SM00155">
    <property type="entry name" value="PLDc"/>
    <property type="match status" value="2"/>
</dbReference>
<name>A0A167UC28_CORFA</name>
<gene>
    <name evidence="8" type="ORF">ISF_05515</name>
</gene>
<organism evidence="8 9">
    <name type="scientific">Cordyceps fumosorosea (strain ARSEF 2679)</name>
    <name type="common">Isaria fumosorosea</name>
    <dbReference type="NCBI Taxonomy" id="1081104"/>
    <lineage>
        <taxon>Eukaryota</taxon>
        <taxon>Fungi</taxon>
        <taxon>Dikarya</taxon>
        <taxon>Ascomycota</taxon>
        <taxon>Pezizomycotina</taxon>
        <taxon>Sordariomycetes</taxon>
        <taxon>Hypocreomycetidae</taxon>
        <taxon>Hypocreales</taxon>
        <taxon>Cordycipitaceae</taxon>
        <taxon>Cordyceps</taxon>
    </lineage>
</organism>
<feature type="compositionally biased region" description="Low complexity" evidence="6">
    <location>
        <begin position="824"/>
        <end position="843"/>
    </location>
</feature>
<dbReference type="Proteomes" id="UP000076744">
    <property type="component" value="Unassembled WGS sequence"/>
</dbReference>
<dbReference type="STRING" id="1081104.A0A167UC28"/>
<keyword evidence="3 5" id="KW-0442">Lipid degradation</keyword>
<keyword evidence="4" id="KW-0443">Lipid metabolism</keyword>
<evidence type="ECO:0000256" key="2">
    <source>
        <dbReference type="ARBA" id="ARBA00022801"/>
    </source>
</evidence>
<reference evidence="8 9" key="1">
    <citation type="journal article" date="2016" name="Genome Biol. Evol.">
        <title>Divergent and convergent evolution of fungal pathogenicity.</title>
        <authorList>
            <person name="Shang Y."/>
            <person name="Xiao G."/>
            <person name="Zheng P."/>
            <person name="Cen K."/>
            <person name="Zhan S."/>
            <person name="Wang C."/>
        </authorList>
    </citation>
    <scope>NUCLEOTIDE SEQUENCE [LARGE SCALE GENOMIC DNA]</scope>
    <source>
        <strain evidence="8 9">ARSEF 2679</strain>
    </source>
</reference>
<keyword evidence="9" id="KW-1185">Reference proteome</keyword>
<dbReference type="Gene3D" id="3.30.870.10">
    <property type="entry name" value="Endonuclease Chain A"/>
    <property type="match status" value="3"/>
</dbReference>
<sequence>MEPDSQASEAHHQTPFKKVEAGLEALFGGEKHSHSHVGHVCDHLHPEHITNRYHSFAPETTGDAKWFVDGCSYFYAVSQALERAQESIYILDWWLSPELYLRRPPSKNAQYRLDAMLKAAAERGVTVNIIIYKEVQAALTLDSAHTKKALEALHPNIHVFRHPDHVLTGYDIKSEFKKAVKDLTHFELAKASHAAIKAIYGVTDDIVLYWAHHEKLLIVDSRMCFMGGLDLCFGRWDTNSHPIADAHPGNLDAIIFPGQDYNNARIFDFSDVGDWNQNKLDRTQSSRMGWSDVALCMTGGITESLVDHFVDRWNYIYESKYGEKNGDKYTLMDAPDPIEEIGKSVHQAVGSLRRKFTRGLRGLGRKKAAKQEDKLQLQLTRSCTRWSSGHRTEHSIANAYVDVILKARHFVYIENQFFITATSNKQHPVVNKIGAAIVQRIRRAHTNNEHFKIWVVMPAVPAFAGDLKSNDALGTRAIMKYQYNSISRGGHSIIERLRQAGIEDPSDYISFYNLRNFDRINTSATMKEAEIKAGVEYEEARKEHDDQVGAGRFPQGEGTGGTKYSYKQYQEQAQTVADETKDSIVAAYMDGRDELSHFAWDGNPDAEMDAFVSEELYIHSKLLIADDRLVICGSANLNDRSQLGTHDSEIAVVIENGPSVSSTMDGKPYEASKFASSLRREIFRKHLGLLPHQDPEQPNTNWYPITDSLNEYDWGSPADVLVRDPLHPNFTNLWRGTAKSNTEIFRKAFHPVPDDTVRTWKDYDEFFTKRFKTAADVKKENNPSKTEAPKTDDSPSEDATEHGKNTSSSETDGEFKKEENGELQQADENVQAQEQAQVDQDAPQLEREKEDPKKNEDPKTPEKVEYGHVVRSEFPGGIKELREWLGRVRGTLVEMPLDFLVDVNDIAKTGLKLNGLTEEIYT</sequence>
<feature type="region of interest" description="Disordered" evidence="6">
    <location>
        <begin position="777"/>
        <end position="864"/>
    </location>
</feature>
<dbReference type="PIRSF" id="PIRSF009376">
    <property type="entry name" value="Phospholipase_D_euk"/>
    <property type="match status" value="1"/>
</dbReference>
<dbReference type="PANTHER" id="PTHR18896:SF186">
    <property type="entry name" value="PHOSPHOLIPASE D"/>
    <property type="match status" value="1"/>
</dbReference>
<keyword evidence="2 5" id="KW-0378">Hydrolase</keyword>
<evidence type="ECO:0000256" key="3">
    <source>
        <dbReference type="ARBA" id="ARBA00022963"/>
    </source>
</evidence>
<dbReference type="PROSITE" id="PS50035">
    <property type="entry name" value="PLD"/>
    <property type="match status" value="2"/>
</dbReference>
<evidence type="ECO:0000259" key="7">
    <source>
        <dbReference type="PROSITE" id="PS50035"/>
    </source>
</evidence>
<comment type="caution">
    <text evidence="8">The sequence shown here is derived from an EMBL/GenBank/DDBJ whole genome shotgun (WGS) entry which is preliminary data.</text>
</comment>
<feature type="compositionally biased region" description="Basic and acidic residues" evidence="6">
    <location>
        <begin position="844"/>
        <end position="864"/>
    </location>
</feature>
<accession>A0A167UC28</accession>
<dbReference type="RefSeq" id="XP_018703691.1">
    <property type="nucleotide sequence ID" value="XM_018849120.1"/>
</dbReference>
<dbReference type="InterPro" id="IPR001736">
    <property type="entry name" value="PLipase_D/transphosphatidylase"/>
</dbReference>
<evidence type="ECO:0000256" key="5">
    <source>
        <dbReference type="PIRNR" id="PIRNR009376"/>
    </source>
</evidence>
<dbReference type="EMBL" id="AZHB01000013">
    <property type="protein sequence ID" value="OAA61436.1"/>
    <property type="molecule type" value="Genomic_DNA"/>
</dbReference>
<comment type="catalytic activity">
    <reaction evidence="5">
        <text>a 1,2-diacyl-sn-glycero-3-phosphocholine + H2O = a 1,2-diacyl-sn-glycero-3-phosphate + choline + H(+)</text>
        <dbReference type="Rhea" id="RHEA:14445"/>
        <dbReference type="ChEBI" id="CHEBI:15354"/>
        <dbReference type="ChEBI" id="CHEBI:15377"/>
        <dbReference type="ChEBI" id="CHEBI:15378"/>
        <dbReference type="ChEBI" id="CHEBI:57643"/>
        <dbReference type="ChEBI" id="CHEBI:58608"/>
        <dbReference type="EC" id="3.1.4.4"/>
    </reaction>
</comment>
<dbReference type="CDD" id="cd09141">
    <property type="entry name" value="PLDc_vPLD1_2_yPLD_like_2"/>
    <property type="match status" value="1"/>
</dbReference>
<dbReference type="GO" id="GO:0004630">
    <property type="term" value="F:phospholipase D activity"/>
    <property type="evidence" value="ECO:0007669"/>
    <property type="project" value="UniProtKB-UniRule"/>
</dbReference>
<dbReference type="InterPro" id="IPR015679">
    <property type="entry name" value="PLipase_D_fam"/>
</dbReference>
<evidence type="ECO:0000256" key="6">
    <source>
        <dbReference type="SAM" id="MobiDB-lite"/>
    </source>
</evidence>
<dbReference type="OrthoDB" id="14911at2759"/>
<keyword evidence="1" id="KW-0677">Repeat</keyword>
<proteinExistence type="inferred from homology"/>
<dbReference type="GO" id="GO:0035556">
    <property type="term" value="P:intracellular signal transduction"/>
    <property type="evidence" value="ECO:0007669"/>
    <property type="project" value="InterPro"/>
</dbReference>
<evidence type="ECO:0000256" key="4">
    <source>
        <dbReference type="ARBA" id="ARBA00023098"/>
    </source>
</evidence>
<feature type="compositionally biased region" description="Basic and acidic residues" evidence="6">
    <location>
        <begin position="777"/>
        <end position="804"/>
    </location>
</feature>
<evidence type="ECO:0000256" key="1">
    <source>
        <dbReference type="ARBA" id="ARBA00022737"/>
    </source>
</evidence>
<dbReference type="SUPFAM" id="SSF56024">
    <property type="entry name" value="Phospholipase D/nuclease"/>
    <property type="match status" value="2"/>
</dbReference>
<dbReference type="PANTHER" id="PTHR18896">
    <property type="entry name" value="PHOSPHOLIPASE D"/>
    <property type="match status" value="1"/>
</dbReference>
<dbReference type="CDD" id="cd09138">
    <property type="entry name" value="PLDc_vPLD1_2_yPLD_like_1"/>
    <property type="match status" value="1"/>
</dbReference>
<dbReference type="EC" id="3.1.4.4" evidence="5"/>
<dbReference type="Pfam" id="PF00614">
    <property type="entry name" value="PLDc"/>
    <property type="match status" value="2"/>
</dbReference>